<evidence type="ECO:0000313" key="3">
    <source>
        <dbReference type="Proteomes" id="UP001187531"/>
    </source>
</evidence>
<keyword evidence="3" id="KW-1185">Reference proteome</keyword>
<dbReference type="Proteomes" id="UP001187531">
    <property type="component" value="Unassembled WGS sequence"/>
</dbReference>
<proteinExistence type="predicted"/>
<reference evidence="2" key="1">
    <citation type="submission" date="2023-07" db="EMBL/GenBank/DDBJ databases">
        <title>Chromosome-level genome assembly of Artemia franciscana.</title>
        <authorList>
            <person name="Jo E."/>
        </authorList>
    </citation>
    <scope>NUCLEOTIDE SEQUENCE</scope>
    <source>
        <tissue evidence="2">Whole body</tissue>
    </source>
</reference>
<evidence type="ECO:0000313" key="2">
    <source>
        <dbReference type="EMBL" id="KAK2717785.1"/>
    </source>
</evidence>
<sequence length="130" mass="14649">MMYWIPINIVQLVQMGGSAPEEEHDSRCKDSDDKYDLPLSRRAKSHLKSAKVLRGEAEADLTPNSSADQRHDKQSCIRDKPICLTKERLGAEMHMLRNGTVSRNSPAYEHREAAIHVDVLGNSYTLSSSR</sequence>
<accession>A0AA88HXS1</accession>
<feature type="region of interest" description="Disordered" evidence="1">
    <location>
        <begin position="46"/>
        <end position="75"/>
    </location>
</feature>
<protein>
    <submittedName>
        <fullName evidence="2">Uncharacterized protein</fullName>
    </submittedName>
</protein>
<comment type="caution">
    <text evidence="2">The sequence shown here is derived from an EMBL/GenBank/DDBJ whole genome shotgun (WGS) entry which is preliminary data.</text>
</comment>
<gene>
    <name evidence="2" type="ORF">QYM36_006545</name>
</gene>
<name>A0AA88HXS1_ARTSF</name>
<dbReference type="EMBL" id="JAVRJZ010000010">
    <property type="protein sequence ID" value="KAK2717785.1"/>
    <property type="molecule type" value="Genomic_DNA"/>
</dbReference>
<evidence type="ECO:0000256" key="1">
    <source>
        <dbReference type="SAM" id="MobiDB-lite"/>
    </source>
</evidence>
<organism evidence="2 3">
    <name type="scientific">Artemia franciscana</name>
    <name type="common">Brine shrimp</name>
    <name type="synonym">Artemia sanfranciscana</name>
    <dbReference type="NCBI Taxonomy" id="6661"/>
    <lineage>
        <taxon>Eukaryota</taxon>
        <taxon>Metazoa</taxon>
        <taxon>Ecdysozoa</taxon>
        <taxon>Arthropoda</taxon>
        <taxon>Crustacea</taxon>
        <taxon>Branchiopoda</taxon>
        <taxon>Anostraca</taxon>
        <taxon>Artemiidae</taxon>
        <taxon>Artemia</taxon>
    </lineage>
</organism>
<dbReference type="AlphaFoldDB" id="A0AA88HXS1"/>